<feature type="region of interest" description="Disordered" evidence="4">
    <location>
        <begin position="217"/>
        <end position="236"/>
    </location>
</feature>
<gene>
    <name evidence="5" type="ORF">BGT96224V2_LOCUS5516</name>
</gene>
<dbReference type="GO" id="GO:0045820">
    <property type="term" value="P:negative regulation of glycolytic process"/>
    <property type="evidence" value="ECO:0007669"/>
    <property type="project" value="TreeGrafter"/>
</dbReference>
<dbReference type="InterPro" id="IPR001345">
    <property type="entry name" value="PG/BPGM_mutase_AS"/>
</dbReference>
<sequence>MRLLLVRHGETVDNVAGVYAGVTDSALTCHGYLQAERLGAHLSKKGFRIVEIFCSDLKRAYLTAEAIRQFQDPQPLPPTKLELIREQNFGSFEGKKSIRQDPNVVGREDIVSEVESKKSLESRANAFINDHLLKLFYQTADEHTVAVISHGIFLKYLWKSLLCRFPSACVSLVQKSGAPRAPSIKNLGLWFNTAYMELDIKQRPISLAATPQNSVPCEFTSNNPHNHETSSGKQSSIPVTIDSKLVQGPTGLKLNLYILEINFCEHLRGLKKSRGGTSNLPYNPAQKNIFKFFNQRKSAGLG</sequence>
<feature type="binding site" evidence="3">
    <location>
        <begin position="7"/>
        <end position="14"/>
    </location>
    <ligand>
        <name>substrate</name>
    </ligand>
</feature>
<accession>A0A381LH03</accession>
<dbReference type="OrthoDB" id="354304at2759"/>
<dbReference type="CDD" id="cd07067">
    <property type="entry name" value="HP_PGM_like"/>
    <property type="match status" value="1"/>
</dbReference>
<organism evidence="5">
    <name type="scientific">Blumeria graminis f. sp. tritici 96224</name>
    <dbReference type="NCBI Taxonomy" id="1268274"/>
    <lineage>
        <taxon>Eukaryota</taxon>
        <taxon>Fungi</taxon>
        <taxon>Dikarya</taxon>
        <taxon>Ascomycota</taxon>
        <taxon>Pezizomycotina</taxon>
        <taxon>Leotiomycetes</taxon>
        <taxon>Erysiphales</taxon>
        <taxon>Erysiphaceae</taxon>
        <taxon>Blumeria</taxon>
    </lineage>
</organism>
<proteinExistence type="predicted"/>
<name>A0A381LH03_BLUGR</name>
<dbReference type="GO" id="GO:0004331">
    <property type="term" value="F:fructose-2,6-bisphosphate 2-phosphatase activity"/>
    <property type="evidence" value="ECO:0007669"/>
    <property type="project" value="TreeGrafter"/>
</dbReference>
<dbReference type="SUPFAM" id="SSF53254">
    <property type="entry name" value="Phosphoglycerate mutase-like"/>
    <property type="match status" value="1"/>
</dbReference>
<reference evidence="5" key="1">
    <citation type="submission" date="2018-07" db="EMBL/GenBank/DDBJ databases">
        <authorList>
            <person name="Quirk P.G."/>
            <person name="Krulwich T.A."/>
        </authorList>
    </citation>
    <scope>NUCLEOTIDE SEQUENCE</scope>
    <source>
        <strain evidence="5">96224</strain>
    </source>
</reference>
<dbReference type="PANTHER" id="PTHR46517">
    <property type="entry name" value="FRUCTOSE-2,6-BISPHOSPHATASE TIGAR"/>
    <property type="match status" value="1"/>
</dbReference>
<dbReference type="PROSITE" id="PS00175">
    <property type="entry name" value="PG_MUTASE"/>
    <property type="match status" value="1"/>
</dbReference>
<evidence type="ECO:0000256" key="1">
    <source>
        <dbReference type="ARBA" id="ARBA00022801"/>
    </source>
</evidence>
<evidence type="ECO:0000256" key="2">
    <source>
        <dbReference type="PIRSR" id="PIRSR613078-1"/>
    </source>
</evidence>
<dbReference type="Gene3D" id="3.40.50.1240">
    <property type="entry name" value="Phosphoglycerate mutase-like"/>
    <property type="match status" value="1"/>
</dbReference>
<dbReference type="InterPro" id="IPR013078">
    <property type="entry name" value="His_Pase_superF_clade-1"/>
</dbReference>
<feature type="active site" description="Proton donor/acceptor" evidence="2">
    <location>
        <position position="86"/>
    </location>
</feature>
<evidence type="ECO:0000256" key="3">
    <source>
        <dbReference type="PIRSR" id="PIRSR613078-2"/>
    </source>
</evidence>
<dbReference type="AlphaFoldDB" id="A0A381LH03"/>
<evidence type="ECO:0000313" key="5">
    <source>
        <dbReference type="EMBL" id="SUZ12361.1"/>
    </source>
</evidence>
<feature type="binding site" evidence="3">
    <location>
        <position position="59"/>
    </location>
    <ligand>
        <name>substrate</name>
    </ligand>
</feature>
<dbReference type="Pfam" id="PF00300">
    <property type="entry name" value="His_Phos_1"/>
    <property type="match status" value="1"/>
</dbReference>
<dbReference type="GO" id="GO:0043456">
    <property type="term" value="P:regulation of pentose-phosphate shunt"/>
    <property type="evidence" value="ECO:0007669"/>
    <property type="project" value="TreeGrafter"/>
</dbReference>
<protein>
    <submittedName>
        <fullName evidence="5">Bgt-3200</fullName>
    </submittedName>
</protein>
<dbReference type="InterPro" id="IPR029033">
    <property type="entry name" value="His_PPase_superfam"/>
</dbReference>
<dbReference type="PANTHER" id="PTHR46517:SF1">
    <property type="entry name" value="FRUCTOSE-2,6-BISPHOSPHATASE TIGAR"/>
    <property type="match status" value="1"/>
</dbReference>
<dbReference type="InterPro" id="IPR051695">
    <property type="entry name" value="Phosphoglycerate_Mutase"/>
</dbReference>
<feature type="active site" description="Tele-phosphohistidine intermediate" evidence="2">
    <location>
        <position position="8"/>
    </location>
</feature>
<dbReference type="SMART" id="SM00855">
    <property type="entry name" value="PGAM"/>
    <property type="match status" value="1"/>
</dbReference>
<dbReference type="EMBL" id="UIGY01000169">
    <property type="protein sequence ID" value="SUZ12361.1"/>
    <property type="molecule type" value="Genomic_DNA"/>
</dbReference>
<evidence type="ECO:0000256" key="4">
    <source>
        <dbReference type="SAM" id="MobiDB-lite"/>
    </source>
</evidence>
<dbReference type="GO" id="GO:0005829">
    <property type="term" value="C:cytosol"/>
    <property type="evidence" value="ECO:0007669"/>
    <property type="project" value="TreeGrafter"/>
</dbReference>
<keyword evidence="1" id="KW-0378">Hydrolase</keyword>